<evidence type="ECO:0000256" key="3">
    <source>
        <dbReference type="ARBA" id="ARBA00048679"/>
    </source>
</evidence>
<protein>
    <recommendedName>
        <fullName evidence="1">non-specific serine/threonine protein kinase</fullName>
        <ecNumber evidence="1">2.7.11.1</ecNumber>
    </recommendedName>
</protein>
<dbReference type="EMBL" id="SKBQ01000018">
    <property type="protein sequence ID" value="TPX16405.1"/>
    <property type="molecule type" value="Genomic_DNA"/>
</dbReference>
<dbReference type="Pfam" id="PF01636">
    <property type="entry name" value="APH"/>
    <property type="match status" value="1"/>
</dbReference>
<dbReference type="InterPro" id="IPR011009">
    <property type="entry name" value="Kinase-like_dom_sf"/>
</dbReference>
<evidence type="ECO:0000256" key="2">
    <source>
        <dbReference type="ARBA" id="ARBA00047899"/>
    </source>
</evidence>
<name>A0A507AZY7_9PEZI</name>
<keyword evidence="6" id="KW-1185">Reference proteome</keyword>
<dbReference type="SUPFAM" id="SSF56112">
    <property type="entry name" value="Protein kinase-like (PK-like)"/>
    <property type="match status" value="1"/>
</dbReference>
<reference evidence="5 6" key="1">
    <citation type="submission" date="2019-06" db="EMBL/GenBank/DDBJ databases">
        <title>Draft genome sequence of the filamentous fungus Phialemoniopsis curvata isolated from diesel fuel.</title>
        <authorList>
            <person name="Varaljay V.A."/>
            <person name="Lyon W.J."/>
            <person name="Crouch A.L."/>
            <person name="Drake C.E."/>
            <person name="Hollomon J.M."/>
            <person name="Nadeau L.J."/>
            <person name="Nunn H.S."/>
            <person name="Stevenson B.S."/>
            <person name="Bojanowski C.L."/>
            <person name="Crookes-Goodson W.J."/>
        </authorList>
    </citation>
    <scope>NUCLEOTIDE SEQUENCE [LARGE SCALE GENOMIC DNA]</scope>
    <source>
        <strain evidence="5 6">D216</strain>
    </source>
</reference>
<evidence type="ECO:0000256" key="1">
    <source>
        <dbReference type="ARBA" id="ARBA00012513"/>
    </source>
</evidence>
<accession>A0A507AZY7</accession>
<dbReference type="EC" id="2.7.11.1" evidence="1"/>
<dbReference type="Gene3D" id="3.90.1200.10">
    <property type="match status" value="1"/>
</dbReference>
<dbReference type="InParanoid" id="A0A507AZY7"/>
<evidence type="ECO:0000259" key="4">
    <source>
        <dbReference type="Pfam" id="PF01636"/>
    </source>
</evidence>
<sequence length="400" mass="44609">MASTSSVAIEDKVLKSLEGSRFESVALQKITEGNVNWSYVAKLCRPLDDGTEEALIKHGENFMSSKPDFALTLTRCVSAKANANGVGPRFRHSTEADMQQRVEEEVLKRLSGCSSFGSGDSGDAYHFRIRTAEALHFDEENANLVQEYLPNSINLKQYVLQYYSSQTPASFEPQCRQLGKAVGAWLKGYVEWSTKQVELRKVVAENGFAQEVKRMLNFGFLRGRVDQFPALLGHDKNIFDKLEQMAEVELQDQSQLQIVHGDLAPGNVILPNVPMEEGVDIPIFIIDWECTQLGVLSVDFGEMVGELYALRLYKSVPAGLWIMEGFVAAYGHFSEDFAFRAAIQIGTHLLCVTPASEGWGTPDQIQGVARVGRDVIVHAWKRDRLWFETSDLACLFKAAV</sequence>
<gene>
    <name evidence="5" type="ORF">E0L32_004054</name>
</gene>
<evidence type="ECO:0000313" key="6">
    <source>
        <dbReference type="Proteomes" id="UP000319257"/>
    </source>
</evidence>
<dbReference type="GeneID" id="41971501"/>
<organism evidence="5 6">
    <name type="scientific">Thyridium curvatum</name>
    <dbReference type="NCBI Taxonomy" id="1093900"/>
    <lineage>
        <taxon>Eukaryota</taxon>
        <taxon>Fungi</taxon>
        <taxon>Dikarya</taxon>
        <taxon>Ascomycota</taxon>
        <taxon>Pezizomycotina</taxon>
        <taxon>Sordariomycetes</taxon>
        <taxon>Sordariomycetidae</taxon>
        <taxon>Thyridiales</taxon>
        <taxon>Thyridiaceae</taxon>
        <taxon>Thyridium</taxon>
    </lineage>
</organism>
<dbReference type="OrthoDB" id="25129at2759"/>
<comment type="catalytic activity">
    <reaction evidence="3">
        <text>L-seryl-[protein] + ATP = O-phospho-L-seryl-[protein] + ADP + H(+)</text>
        <dbReference type="Rhea" id="RHEA:17989"/>
        <dbReference type="Rhea" id="RHEA-COMP:9863"/>
        <dbReference type="Rhea" id="RHEA-COMP:11604"/>
        <dbReference type="ChEBI" id="CHEBI:15378"/>
        <dbReference type="ChEBI" id="CHEBI:29999"/>
        <dbReference type="ChEBI" id="CHEBI:30616"/>
        <dbReference type="ChEBI" id="CHEBI:83421"/>
        <dbReference type="ChEBI" id="CHEBI:456216"/>
        <dbReference type="EC" id="2.7.11.1"/>
    </reaction>
</comment>
<dbReference type="STRING" id="1093900.A0A507AZY7"/>
<dbReference type="RefSeq" id="XP_030998116.1">
    <property type="nucleotide sequence ID" value="XM_031138422.1"/>
</dbReference>
<feature type="domain" description="Aminoglycoside phosphotransferase" evidence="4">
    <location>
        <begin position="239"/>
        <end position="304"/>
    </location>
</feature>
<dbReference type="PROSITE" id="PS00109">
    <property type="entry name" value="PROTEIN_KINASE_TYR"/>
    <property type="match status" value="1"/>
</dbReference>
<comment type="caution">
    <text evidence="5">The sequence shown here is derived from an EMBL/GenBank/DDBJ whole genome shotgun (WGS) entry which is preliminary data.</text>
</comment>
<dbReference type="InterPro" id="IPR002575">
    <property type="entry name" value="Aminoglycoside_PTrfase"/>
</dbReference>
<dbReference type="InterPro" id="IPR008266">
    <property type="entry name" value="Tyr_kinase_AS"/>
</dbReference>
<evidence type="ECO:0000313" key="5">
    <source>
        <dbReference type="EMBL" id="TPX16405.1"/>
    </source>
</evidence>
<comment type="catalytic activity">
    <reaction evidence="2">
        <text>L-threonyl-[protein] + ATP = O-phospho-L-threonyl-[protein] + ADP + H(+)</text>
        <dbReference type="Rhea" id="RHEA:46608"/>
        <dbReference type="Rhea" id="RHEA-COMP:11060"/>
        <dbReference type="Rhea" id="RHEA-COMP:11605"/>
        <dbReference type="ChEBI" id="CHEBI:15378"/>
        <dbReference type="ChEBI" id="CHEBI:30013"/>
        <dbReference type="ChEBI" id="CHEBI:30616"/>
        <dbReference type="ChEBI" id="CHEBI:61977"/>
        <dbReference type="ChEBI" id="CHEBI:456216"/>
        <dbReference type="EC" id="2.7.11.1"/>
    </reaction>
</comment>
<proteinExistence type="predicted"/>
<dbReference type="Proteomes" id="UP000319257">
    <property type="component" value="Unassembled WGS sequence"/>
</dbReference>
<dbReference type="AlphaFoldDB" id="A0A507AZY7"/>
<dbReference type="GO" id="GO:0004674">
    <property type="term" value="F:protein serine/threonine kinase activity"/>
    <property type="evidence" value="ECO:0007669"/>
    <property type="project" value="UniProtKB-EC"/>
</dbReference>